<dbReference type="Proteomes" id="UP001220010">
    <property type="component" value="Unassembled WGS sequence"/>
</dbReference>
<keyword evidence="1" id="KW-1133">Transmembrane helix</keyword>
<dbReference type="RefSeq" id="WP_316966252.1">
    <property type="nucleotide sequence ID" value="NZ_JARFPK010000013.1"/>
</dbReference>
<feature type="transmembrane region" description="Helical" evidence="1">
    <location>
        <begin position="46"/>
        <end position="64"/>
    </location>
</feature>
<keyword evidence="1" id="KW-0812">Transmembrane</keyword>
<keyword evidence="3" id="KW-1185">Reference proteome</keyword>
<proteinExistence type="predicted"/>
<keyword evidence="1" id="KW-0472">Membrane</keyword>
<feature type="transmembrane region" description="Helical" evidence="1">
    <location>
        <begin position="14"/>
        <end position="34"/>
    </location>
</feature>
<sequence length="70" mass="8084">MTISRKDLMEQRDLWILLFILGSVLLNWPMLSLFKGGDGAFGNYSTPVYITVVWLLIILSGYLFDRWTSP</sequence>
<name>A0ABT5X741_9EURY</name>
<gene>
    <name evidence="2" type="ORF">P0O15_04855</name>
</gene>
<organism evidence="2 3">
    <name type="scientific">Candidatus Methanocrinis natronophilus</name>
    <dbReference type="NCBI Taxonomy" id="3033396"/>
    <lineage>
        <taxon>Archaea</taxon>
        <taxon>Methanobacteriati</taxon>
        <taxon>Methanobacteriota</taxon>
        <taxon>Stenosarchaea group</taxon>
        <taxon>Methanomicrobia</taxon>
        <taxon>Methanotrichales</taxon>
        <taxon>Methanotrichaceae</taxon>
        <taxon>Methanocrinis</taxon>
    </lineage>
</organism>
<evidence type="ECO:0000313" key="2">
    <source>
        <dbReference type="EMBL" id="MDF0590505.1"/>
    </source>
</evidence>
<comment type="caution">
    <text evidence="2">The sequence shown here is derived from an EMBL/GenBank/DDBJ whole genome shotgun (WGS) entry which is preliminary data.</text>
</comment>
<accession>A0ABT5X741</accession>
<evidence type="ECO:0000256" key="1">
    <source>
        <dbReference type="SAM" id="Phobius"/>
    </source>
</evidence>
<protein>
    <submittedName>
        <fullName evidence="2">Uncharacterized protein</fullName>
    </submittedName>
</protein>
<reference evidence="2 3" key="1">
    <citation type="submission" date="2023-03" db="EMBL/GenBank/DDBJ databases">
        <title>WGS of Methanotrichaceae archaeon Mx.</title>
        <authorList>
            <person name="Sorokin D.Y."/>
            <person name="Merkel A.Y."/>
        </authorList>
    </citation>
    <scope>NUCLEOTIDE SEQUENCE [LARGE SCALE GENOMIC DNA]</scope>
    <source>
        <strain evidence="2 3">Mx</strain>
    </source>
</reference>
<dbReference type="EMBL" id="JARFPK010000013">
    <property type="protein sequence ID" value="MDF0590505.1"/>
    <property type="molecule type" value="Genomic_DNA"/>
</dbReference>
<evidence type="ECO:0000313" key="3">
    <source>
        <dbReference type="Proteomes" id="UP001220010"/>
    </source>
</evidence>